<evidence type="ECO:0000313" key="2">
    <source>
        <dbReference type="Proteomes" id="UP000567067"/>
    </source>
</evidence>
<organism evidence="1 2">
    <name type="scientific">Fontibacillus solani</name>
    <dbReference type="NCBI Taxonomy" id="1572857"/>
    <lineage>
        <taxon>Bacteria</taxon>
        <taxon>Bacillati</taxon>
        <taxon>Bacillota</taxon>
        <taxon>Bacilli</taxon>
        <taxon>Bacillales</taxon>
        <taxon>Paenibacillaceae</taxon>
        <taxon>Fontibacillus</taxon>
    </lineage>
</organism>
<accession>A0A7W3XRY9</accession>
<dbReference type="RefSeq" id="WP_220482730.1">
    <property type="nucleotide sequence ID" value="NZ_JACJIP010000015.1"/>
</dbReference>
<proteinExistence type="predicted"/>
<gene>
    <name evidence="1" type="ORF">FHR92_002516</name>
</gene>
<sequence length="50" mass="5855">MIISSQELGQYFGKEKTPREMKDTIMKLLEENKDKLKEVSAPQKKAEQEK</sequence>
<keyword evidence="2" id="KW-1185">Reference proteome</keyword>
<dbReference type="Proteomes" id="UP000567067">
    <property type="component" value="Unassembled WGS sequence"/>
</dbReference>
<dbReference type="EMBL" id="JACJIP010000015">
    <property type="protein sequence ID" value="MBA9086043.1"/>
    <property type="molecule type" value="Genomic_DNA"/>
</dbReference>
<evidence type="ECO:0000313" key="1">
    <source>
        <dbReference type="EMBL" id="MBA9086043.1"/>
    </source>
</evidence>
<reference evidence="1 2" key="1">
    <citation type="submission" date="2020-08" db="EMBL/GenBank/DDBJ databases">
        <title>Genomic Encyclopedia of Type Strains, Phase III (KMG-III): the genomes of soil and plant-associated and newly described type strains.</title>
        <authorList>
            <person name="Whitman W."/>
        </authorList>
    </citation>
    <scope>NUCLEOTIDE SEQUENCE [LARGE SCALE GENOMIC DNA]</scope>
    <source>
        <strain evidence="1 2">CECT 8693</strain>
    </source>
</reference>
<comment type="caution">
    <text evidence="1">The sequence shown here is derived from an EMBL/GenBank/DDBJ whole genome shotgun (WGS) entry which is preliminary data.</text>
</comment>
<protein>
    <submittedName>
        <fullName evidence="1">Uncharacterized protein</fullName>
    </submittedName>
</protein>
<dbReference type="AlphaFoldDB" id="A0A7W3XRY9"/>
<name>A0A7W3XRY9_9BACL</name>